<reference evidence="1 2" key="1">
    <citation type="submission" date="2019-11" db="EMBL/GenBank/DDBJ databases">
        <title>Draft genome sequences of five Paenibacillus species of dairy origin.</title>
        <authorList>
            <person name="Olajide A.M."/>
            <person name="Chen S."/>
            <person name="Lapointe G."/>
        </authorList>
    </citation>
    <scope>NUCLEOTIDE SEQUENCE [LARGE SCALE GENOMIC DNA]</scope>
    <source>
        <strain evidence="1 2">2CS3</strain>
    </source>
</reference>
<organism evidence="1 2">
    <name type="scientific">Paenibacillus validus</name>
    <dbReference type="NCBI Taxonomy" id="44253"/>
    <lineage>
        <taxon>Bacteria</taxon>
        <taxon>Bacillati</taxon>
        <taxon>Bacillota</taxon>
        <taxon>Bacilli</taxon>
        <taxon>Bacillales</taxon>
        <taxon>Paenibacillaceae</taxon>
        <taxon>Paenibacillus</taxon>
    </lineage>
</organism>
<proteinExistence type="predicted"/>
<comment type="caution">
    <text evidence="1">The sequence shown here is derived from an EMBL/GenBank/DDBJ whole genome shotgun (WGS) entry which is preliminary data.</text>
</comment>
<name>A0A7X2ZDZ7_9BACL</name>
<accession>A0A7X2ZDZ7</accession>
<keyword evidence="2" id="KW-1185">Reference proteome</keyword>
<protein>
    <submittedName>
        <fullName evidence="1">Uncharacterized protein</fullName>
    </submittedName>
</protein>
<dbReference type="EMBL" id="WNZX01000021">
    <property type="protein sequence ID" value="MUG73068.1"/>
    <property type="molecule type" value="Genomic_DNA"/>
</dbReference>
<evidence type="ECO:0000313" key="1">
    <source>
        <dbReference type="EMBL" id="MUG73068.1"/>
    </source>
</evidence>
<dbReference type="AlphaFoldDB" id="A0A7X2ZDZ7"/>
<gene>
    <name evidence="1" type="ORF">GNP93_20775</name>
</gene>
<sequence length="305" mass="34736">MQSQFGGGDTAAIENESLDWGEHEYGTHRYHVRRLVEDSISLLAKPEKAVVLGAGNHGDVDLPGLAVHFQQVTVLDTEDNMLEEWLDKTGGLAQSRLRSLTRVDYTCLDQISFYEKYEELLLNESSAADIAGFLRDASFQVNRHEVVPHLKKSFSFVMSSGVHTPLFYPDALLQFHGYMDRYNEADIRSILEALAYLRNSLITGYNRLLLSLVKPDGRVAMWTDMIVLDEERKWIADELYEDRTDEERTRFLFEAFGKYGLEAAVLGLKELHDKLKPDQLLFRSWIGHADSGKRYLTVGLSGKAR</sequence>
<evidence type="ECO:0000313" key="2">
    <source>
        <dbReference type="Proteomes" id="UP000450917"/>
    </source>
</evidence>
<dbReference type="Proteomes" id="UP000450917">
    <property type="component" value="Unassembled WGS sequence"/>
</dbReference>